<keyword evidence="1 5" id="KW-1003">Cell membrane</keyword>
<comment type="subcellular location">
    <subcellularLocation>
        <location evidence="5">Cell membrane</location>
        <topology evidence="5">Peripheral membrane protein</topology>
        <orientation evidence="5">Cytoplasmic side</orientation>
    </subcellularLocation>
    <text evidence="5">Localizes to the Z ring in an FtsZ-dependent manner. Targeted to the membrane through a conserved C-terminal amphipathic helix.</text>
</comment>
<accession>A0A0A7UXL5</accession>
<keyword evidence="9" id="KW-1185">Reference proteome</keyword>
<organism evidence="8 9">
    <name type="scientific">Borreliella chilensis</name>
    <dbReference type="NCBI Taxonomy" id="1245910"/>
    <lineage>
        <taxon>Bacteria</taxon>
        <taxon>Pseudomonadati</taxon>
        <taxon>Spirochaetota</taxon>
        <taxon>Spirochaetia</taxon>
        <taxon>Spirochaetales</taxon>
        <taxon>Borreliaceae</taxon>
        <taxon>Borreliella</taxon>
    </lineage>
</organism>
<dbReference type="STRING" id="1245910.OY14_01485"/>
<dbReference type="SMART" id="SM00842">
    <property type="entry name" value="FtsA"/>
    <property type="match status" value="1"/>
</dbReference>
<dbReference type="KEGG" id="bchi:OY14_01485"/>
<comment type="subunit">
    <text evidence="5">Self-interacts. Interacts with FtsZ.</text>
</comment>
<dbReference type="InterPro" id="IPR003494">
    <property type="entry name" value="SHS2_FtsA"/>
</dbReference>
<dbReference type="NCBIfam" id="TIGR01174">
    <property type="entry name" value="ftsA"/>
    <property type="match status" value="1"/>
</dbReference>
<dbReference type="PANTHER" id="PTHR32432">
    <property type="entry name" value="CELL DIVISION PROTEIN FTSA-RELATED"/>
    <property type="match status" value="1"/>
</dbReference>
<protein>
    <recommendedName>
        <fullName evidence="5 6">Cell division protein FtsA</fullName>
    </recommendedName>
</protein>
<comment type="similarity">
    <text evidence="5 6">Belongs to the FtsA/MreB family.</text>
</comment>
<keyword evidence="2 5" id="KW-0132">Cell division</keyword>
<dbReference type="EMBL" id="CP009910">
    <property type="protein sequence ID" value="AJA90128.1"/>
    <property type="molecule type" value="Genomic_DNA"/>
</dbReference>
<dbReference type="CDD" id="cd24048">
    <property type="entry name" value="ASKHA_NBD_FtsA"/>
    <property type="match status" value="1"/>
</dbReference>
<dbReference type="InterPro" id="IPR020823">
    <property type="entry name" value="Cell_div_FtsA"/>
</dbReference>
<dbReference type="Pfam" id="PF02491">
    <property type="entry name" value="SHS2_FTSA"/>
    <property type="match status" value="1"/>
</dbReference>
<evidence type="ECO:0000313" key="9">
    <source>
        <dbReference type="Proteomes" id="UP000030940"/>
    </source>
</evidence>
<dbReference type="HAMAP" id="MF_02033">
    <property type="entry name" value="FtsA"/>
    <property type="match status" value="1"/>
</dbReference>
<proteinExistence type="inferred from homology"/>
<dbReference type="PANTHER" id="PTHR32432:SF4">
    <property type="entry name" value="CELL DIVISION PROTEIN FTSA"/>
    <property type="match status" value="1"/>
</dbReference>
<name>A0A0A7UXL5_9SPIR</name>
<dbReference type="GO" id="GO:0009898">
    <property type="term" value="C:cytoplasmic side of plasma membrane"/>
    <property type="evidence" value="ECO:0007669"/>
    <property type="project" value="UniProtKB-UniRule"/>
</dbReference>
<keyword evidence="4 5" id="KW-0131">Cell cycle</keyword>
<evidence type="ECO:0000256" key="6">
    <source>
        <dbReference type="PIRNR" id="PIRNR003101"/>
    </source>
</evidence>
<gene>
    <name evidence="5" type="primary">ftsA</name>
    <name evidence="8" type="ORF">OY14_01485</name>
</gene>
<dbReference type="SUPFAM" id="SSF53067">
    <property type="entry name" value="Actin-like ATPase domain"/>
    <property type="match status" value="2"/>
</dbReference>
<dbReference type="GO" id="GO:0043093">
    <property type="term" value="P:FtsZ-dependent cytokinesis"/>
    <property type="evidence" value="ECO:0007669"/>
    <property type="project" value="UniProtKB-UniRule"/>
</dbReference>
<dbReference type="InterPro" id="IPR043129">
    <property type="entry name" value="ATPase_NBD"/>
</dbReference>
<dbReference type="PIRSF" id="PIRSF003101">
    <property type="entry name" value="FtsA"/>
    <property type="match status" value="1"/>
</dbReference>
<evidence type="ECO:0000256" key="5">
    <source>
        <dbReference type="HAMAP-Rule" id="MF_02033"/>
    </source>
</evidence>
<evidence type="ECO:0000259" key="7">
    <source>
        <dbReference type="SMART" id="SM00842"/>
    </source>
</evidence>
<dbReference type="Gene3D" id="3.30.420.40">
    <property type="match status" value="1"/>
</dbReference>
<dbReference type="AlphaFoldDB" id="A0A0A7UXL5"/>
<feature type="domain" description="SHS2" evidence="7">
    <location>
        <begin position="6"/>
        <end position="194"/>
    </location>
</feature>
<evidence type="ECO:0000256" key="4">
    <source>
        <dbReference type="ARBA" id="ARBA00023306"/>
    </source>
</evidence>
<keyword evidence="3 5" id="KW-0472">Membrane</keyword>
<dbReference type="Pfam" id="PF14450">
    <property type="entry name" value="FtsA"/>
    <property type="match status" value="2"/>
</dbReference>
<reference evidence="8 9" key="1">
    <citation type="journal article" date="2015" name="Genome Announc.">
        <title>Genome Sequence of Borrelia chilensis VA1, a South American Member of the Lyme Borreliosis Group.</title>
        <authorList>
            <person name="Huang W."/>
            <person name="Ojaimi C."/>
            <person name="Fallon J.T."/>
            <person name="Travisany D."/>
            <person name="Maass A."/>
            <person name="Ivanova L."/>
            <person name="Tomova A."/>
            <person name="Gonzalez-Acuna D."/>
            <person name="Godfrey H.P."/>
            <person name="Cabello F.C."/>
        </authorList>
    </citation>
    <scope>NUCLEOTIDE SEQUENCE [LARGE SCALE GENOMIC DNA]</scope>
    <source>
        <strain evidence="8 9">VA1</strain>
    </source>
</reference>
<dbReference type="GO" id="GO:0032153">
    <property type="term" value="C:cell division site"/>
    <property type="evidence" value="ECO:0007669"/>
    <property type="project" value="UniProtKB-UniRule"/>
</dbReference>
<dbReference type="HOGENOM" id="CLU_037850_3_2_12"/>
<comment type="function">
    <text evidence="5 6">Cell division protein that is involved in the assembly of the Z ring. May serve as a membrane anchor for the Z ring.</text>
</comment>
<dbReference type="Gene3D" id="3.30.1490.110">
    <property type="match status" value="1"/>
</dbReference>
<evidence type="ECO:0000256" key="1">
    <source>
        <dbReference type="ARBA" id="ARBA00022475"/>
    </source>
</evidence>
<evidence type="ECO:0000313" key="8">
    <source>
        <dbReference type="EMBL" id="AJA90128.1"/>
    </source>
</evidence>
<evidence type="ECO:0000256" key="2">
    <source>
        <dbReference type="ARBA" id="ARBA00022618"/>
    </source>
</evidence>
<dbReference type="Proteomes" id="UP000030940">
    <property type="component" value="Chromosome"/>
</dbReference>
<evidence type="ECO:0000256" key="3">
    <source>
        <dbReference type="ARBA" id="ARBA00023136"/>
    </source>
</evidence>
<dbReference type="InterPro" id="IPR050696">
    <property type="entry name" value="FtsA/MreB"/>
</dbReference>
<sequence>MSRNLIVGLDVGTSKICTVVAEVNLNDQLEIVGIGTSISRGVRKGVLINIEAALDSISNSIEAAELISGCDITSLSVSMSGSSVEGTNSRGVVAINSRTREINEEDVDRVIEAAKAIVIPMDREILHVIPQEFIVDGIPHIKNPIDMMGIRLEGEVHIITGSSSSSQNLVRCVNRAGFAVDEVVLGSLASSYATLSKEEREMGVLFIDMGKGTTDIILYIDGSPYYTGVIPIGVNRVTLDIAQVWKVPEDVAENIKVTAGIAHPSILDSQMETVIIPNLGTRPPQEKSRKELSIIINSRLKEIFEMMRAEILKRGLYNKINGGIVLTGGGALFPGISNLIEEVFHYPARIGLPMSINGIGEEHIDPKFSSALGLVLYKHEQQKFNKLKKVSSKVKRKNKISSKLKGWFLKEWF</sequence>